<evidence type="ECO:0000313" key="1">
    <source>
        <dbReference type="EMBL" id="GAA1714356.1"/>
    </source>
</evidence>
<gene>
    <name evidence="1" type="ORF">GCM10009809_08180</name>
</gene>
<dbReference type="RefSeq" id="WP_344245943.1">
    <property type="nucleotide sequence ID" value="NZ_BAAAPM010000003.1"/>
</dbReference>
<evidence type="ECO:0000313" key="2">
    <source>
        <dbReference type="Proteomes" id="UP001501138"/>
    </source>
</evidence>
<keyword evidence="2" id="KW-1185">Reference proteome</keyword>
<protein>
    <submittedName>
        <fullName evidence="1">Uncharacterized protein</fullName>
    </submittedName>
</protein>
<proteinExistence type="predicted"/>
<name>A0ABP4UYY0_9MICO</name>
<sequence length="66" mass="7060">MGFEIDQTWVAEQVARLGPPTDEQAAVLLRVLGPHARAVRDRRVALARSVFVDPAPVPADDGGRAA</sequence>
<dbReference type="EMBL" id="BAAAPM010000003">
    <property type="protein sequence ID" value="GAA1714356.1"/>
    <property type="molecule type" value="Genomic_DNA"/>
</dbReference>
<accession>A0ABP4UYY0</accession>
<organism evidence="1 2">
    <name type="scientific">Isoptericola hypogeus</name>
    <dbReference type="NCBI Taxonomy" id="300179"/>
    <lineage>
        <taxon>Bacteria</taxon>
        <taxon>Bacillati</taxon>
        <taxon>Actinomycetota</taxon>
        <taxon>Actinomycetes</taxon>
        <taxon>Micrococcales</taxon>
        <taxon>Promicromonosporaceae</taxon>
        <taxon>Isoptericola</taxon>
    </lineage>
</organism>
<comment type="caution">
    <text evidence="1">The sequence shown here is derived from an EMBL/GenBank/DDBJ whole genome shotgun (WGS) entry which is preliminary data.</text>
</comment>
<reference evidence="2" key="1">
    <citation type="journal article" date="2019" name="Int. J. Syst. Evol. Microbiol.">
        <title>The Global Catalogue of Microorganisms (GCM) 10K type strain sequencing project: providing services to taxonomists for standard genome sequencing and annotation.</title>
        <authorList>
            <consortium name="The Broad Institute Genomics Platform"/>
            <consortium name="The Broad Institute Genome Sequencing Center for Infectious Disease"/>
            <person name="Wu L."/>
            <person name="Ma J."/>
        </authorList>
    </citation>
    <scope>NUCLEOTIDE SEQUENCE [LARGE SCALE GENOMIC DNA]</scope>
    <source>
        <strain evidence="2">JCM 15589</strain>
    </source>
</reference>
<dbReference type="Proteomes" id="UP001501138">
    <property type="component" value="Unassembled WGS sequence"/>
</dbReference>